<dbReference type="PANTHER" id="PTHR48027">
    <property type="entry name" value="HETEROGENEOUS NUCLEAR RIBONUCLEOPROTEIN 87F-RELATED"/>
    <property type="match status" value="1"/>
</dbReference>
<dbReference type="FunFam" id="3.30.70.330:FF:001150">
    <property type="entry name" value="RNP-1 like RNA-binding protein"/>
    <property type="match status" value="1"/>
</dbReference>
<feature type="compositionally biased region" description="Gly residues" evidence="2">
    <location>
        <begin position="86"/>
        <end position="120"/>
    </location>
</feature>
<protein>
    <submittedName>
        <fullName evidence="4">RNA-binding protein</fullName>
    </submittedName>
</protein>
<evidence type="ECO:0000256" key="2">
    <source>
        <dbReference type="SAM" id="MobiDB-lite"/>
    </source>
</evidence>
<dbReference type="SUPFAM" id="SSF54928">
    <property type="entry name" value="RNA-binding domain, RBD"/>
    <property type="match status" value="1"/>
</dbReference>
<sequence>MLVKLFVGNLPWSVGDEDLARVFEAHGEVQSARVITDRDTGRSRGFGFVEMDVDDVSTVIRATDGQDLNGRPMRVNESEDRDRGSRGGGGGGYGNRGGGGGGGYGNRGGGGGGGGYGNRY</sequence>
<dbReference type="InterPro" id="IPR052462">
    <property type="entry name" value="SLIRP/GR-RBP-like"/>
</dbReference>
<dbReference type="SMART" id="SM00360">
    <property type="entry name" value="RRM"/>
    <property type="match status" value="1"/>
</dbReference>
<name>A0A426TTG7_9CHLR</name>
<dbReference type="InterPro" id="IPR000504">
    <property type="entry name" value="RRM_dom"/>
</dbReference>
<comment type="caution">
    <text evidence="4">The sequence shown here is derived from an EMBL/GenBank/DDBJ whole genome shotgun (WGS) entry which is preliminary data.</text>
</comment>
<dbReference type="EMBL" id="RSAS01000754">
    <property type="protein sequence ID" value="RRR67966.1"/>
    <property type="molecule type" value="Genomic_DNA"/>
</dbReference>
<dbReference type="InterPro" id="IPR048289">
    <property type="entry name" value="RRM2_NsCP33-like"/>
</dbReference>
<organism evidence="4 5">
    <name type="scientific">Candidatus Viridilinea halotolerans</name>
    <dbReference type="NCBI Taxonomy" id="2491704"/>
    <lineage>
        <taxon>Bacteria</taxon>
        <taxon>Bacillati</taxon>
        <taxon>Chloroflexota</taxon>
        <taxon>Chloroflexia</taxon>
        <taxon>Chloroflexales</taxon>
        <taxon>Chloroflexineae</taxon>
        <taxon>Oscillochloridaceae</taxon>
        <taxon>Candidatus Viridilinea</taxon>
    </lineage>
</organism>
<dbReference type="Gene3D" id="3.30.70.330">
    <property type="match status" value="1"/>
</dbReference>
<evidence type="ECO:0000256" key="1">
    <source>
        <dbReference type="ARBA" id="ARBA00022884"/>
    </source>
</evidence>
<dbReference type="InterPro" id="IPR012677">
    <property type="entry name" value="Nucleotide-bd_a/b_plait_sf"/>
</dbReference>
<evidence type="ECO:0000313" key="5">
    <source>
        <dbReference type="Proteomes" id="UP000280307"/>
    </source>
</evidence>
<accession>A0A426TTG7</accession>
<feature type="domain" description="RRM" evidence="3">
    <location>
        <begin position="3"/>
        <end position="80"/>
    </location>
</feature>
<evidence type="ECO:0000259" key="3">
    <source>
        <dbReference type="PROSITE" id="PS50102"/>
    </source>
</evidence>
<dbReference type="CDD" id="cd21608">
    <property type="entry name" value="RRM2_NsCP33_like"/>
    <property type="match status" value="1"/>
</dbReference>
<proteinExistence type="predicted"/>
<gene>
    <name evidence="4" type="ORF">EI684_18165</name>
</gene>
<dbReference type="Pfam" id="PF00076">
    <property type="entry name" value="RRM_1"/>
    <property type="match status" value="1"/>
</dbReference>
<dbReference type="GO" id="GO:0003723">
    <property type="term" value="F:RNA binding"/>
    <property type="evidence" value="ECO:0007669"/>
    <property type="project" value="UniProtKB-KW"/>
</dbReference>
<dbReference type="Proteomes" id="UP000280307">
    <property type="component" value="Unassembled WGS sequence"/>
</dbReference>
<evidence type="ECO:0000313" key="4">
    <source>
        <dbReference type="EMBL" id="RRR67966.1"/>
    </source>
</evidence>
<dbReference type="PROSITE" id="PS50102">
    <property type="entry name" value="RRM"/>
    <property type="match status" value="1"/>
</dbReference>
<feature type="compositionally biased region" description="Basic and acidic residues" evidence="2">
    <location>
        <begin position="74"/>
        <end position="85"/>
    </location>
</feature>
<dbReference type="InterPro" id="IPR035979">
    <property type="entry name" value="RBD_domain_sf"/>
</dbReference>
<dbReference type="AlphaFoldDB" id="A0A426TTG7"/>
<keyword evidence="1" id="KW-0694">RNA-binding</keyword>
<reference evidence="4 5" key="1">
    <citation type="submission" date="2018-12" db="EMBL/GenBank/DDBJ databases">
        <title>Genome Sequence of Candidatus Viridilinea halotolerans isolated from saline sulfide-rich spring.</title>
        <authorList>
            <person name="Grouzdev D.S."/>
            <person name="Burganskaya E.I."/>
            <person name="Krutkina M.S."/>
            <person name="Sukhacheva M.V."/>
            <person name="Gorlenko V.M."/>
        </authorList>
    </citation>
    <scope>NUCLEOTIDE SEQUENCE [LARGE SCALE GENOMIC DNA]</scope>
    <source>
        <strain evidence="4">Chok-6</strain>
    </source>
</reference>
<feature type="region of interest" description="Disordered" evidence="2">
    <location>
        <begin position="62"/>
        <end position="120"/>
    </location>
</feature>